<evidence type="ECO:0000256" key="1">
    <source>
        <dbReference type="SAM" id="MobiDB-lite"/>
    </source>
</evidence>
<dbReference type="AlphaFoldDB" id="A0A5C2SJ64"/>
<protein>
    <submittedName>
        <fullName evidence="2">Uncharacterized protein</fullName>
    </submittedName>
</protein>
<feature type="compositionally biased region" description="Basic residues" evidence="1">
    <location>
        <begin position="71"/>
        <end position="88"/>
    </location>
</feature>
<keyword evidence="3" id="KW-1185">Reference proteome</keyword>
<dbReference type="Proteomes" id="UP000313359">
    <property type="component" value="Unassembled WGS sequence"/>
</dbReference>
<feature type="compositionally biased region" description="Basic and acidic residues" evidence="1">
    <location>
        <begin position="89"/>
        <end position="101"/>
    </location>
</feature>
<name>A0A5C2SJ64_9APHY</name>
<organism evidence="2 3">
    <name type="scientific">Lentinus tigrinus ALCF2SS1-6</name>
    <dbReference type="NCBI Taxonomy" id="1328759"/>
    <lineage>
        <taxon>Eukaryota</taxon>
        <taxon>Fungi</taxon>
        <taxon>Dikarya</taxon>
        <taxon>Basidiomycota</taxon>
        <taxon>Agaricomycotina</taxon>
        <taxon>Agaricomycetes</taxon>
        <taxon>Polyporales</taxon>
        <taxon>Polyporaceae</taxon>
        <taxon>Lentinus</taxon>
    </lineage>
</organism>
<dbReference type="EMBL" id="ML122256">
    <property type="protein sequence ID" value="RPD63324.1"/>
    <property type="molecule type" value="Genomic_DNA"/>
</dbReference>
<sequence>MTPSDVAGRILPRGVVQPPWVTSRNMSCEVEHAVNQHGSLPSCTDVVGGRAGLIRRVALSWSLACLSNGRHSPRRHDKMKPLSHHRRDTTKSRPRGKELRSARKLPQVRRCSHYGVRTFEYSCPTAEHVCCAQDDRCSVGPQCSYIIAEPWFVSPDVEGSR</sequence>
<evidence type="ECO:0000313" key="3">
    <source>
        <dbReference type="Proteomes" id="UP000313359"/>
    </source>
</evidence>
<proteinExistence type="predicted"/>
<accession>A0A5C2SJ64</accession>
<feature type="region of interest" description="Disordered" evidence="1">
    <location>
        <begin position="69"/>
        <end position="102"/>
    </location>
</feature>
<reference evidence="2" key="1">
    <citation type="journal article" date="2018" name="Genome Biol. Evol.">
        <title>Genomics and development of Lentinus tigrinus, a white-rot wood-decaying mushroom with dimorphic fruiting bodies.</title>
        <authorList>
            <person name="Wu B."/>
            <person name="Xu Z."/>
            <person name="Knudson A."/>
            <person name="Carlson A."/>
            <person name="Chen N."/>
            <person name="Kovaka S."/>
            <person name="LaButti K."/>
            <person name="Lipzen A."/>
            <person name="Pennachio C."/>
            <person name="Riley R."/>
            <person name="Schakwitz W."/>
            <person name="Umezawa K."/>
            <person name="Ohm R.A."/>
            <person name="Grigoriev I.V."/>
            <person name="Nagy L.G."/>
            <person name="Gibbons J."/>
            <person name="Hibbett D."/>
        </authorList>
    </citation>
    <scope>NUCLEOTIDE SEQUENCE [LARGE SCALE GENOMIC DNA]</scope>
    <source>
        <strain evidence="2">ALCF2SS1-6</strain>
    </source>
</reference>
<gene>
    <name evidence="2" type="ORF">L227DRAFT_385871</name>
</gene>
<evidence type="ECO:0000313" key="2">
    <source>
        <dbReference type="EMBL" id="RPD63324.1"/>
    </source>
</evidence>